<reference evidence="2 3" key="1">
    <citation type="journal article" date="2013" name="Genome Announc.">
        <title>Draft Genome of the Marine Gammaproteobacterium Halomonas titanicae.</title>
        <authorList>
            <person name="Sanchez-Porro C."/>
            <person name="de la Haba R.R."/>
            <person name="Cruz-Hernandez N."/>
            <person name="Gonzalez J.M."/>
            <person name="Reyes-Guirao C."/>
            <person name="Navarro-Sampedro L."/>
            <person name="Carballo M."/>
            <person name="Ventosa A."/>
        </authorList>
    </citation>
    <scope>NUCLEOTIDE SEQUENCE [LARGE SCALE GENOMIC DNA]</scope>
    <source>
        <strain evidence="2 3">BH1</strain>
    </source>
</reference>
<dbReference type="InterPro" id="IPR027417">
    <property type="entry name" value="P-loop_NTPase"/>
</dbReference>
<sequence length="299" mass="34044">MSLGVKDYILNAERFWPPTHKRNVVKIMRALDAYAGESSSDKDECIDELLAVAKIRGRFNAKHLYLINTGSSGSHWIEAMLGLLPGFYNGGEIYLPPKVRSSLKNLNKKSANEFLDVIYLLHSGGIHKDALTATLSNSAHLAKHQQMSEYSINKSTVLLLRNPVDVVISRTFRKDEYKNDVAPSLDDQQYLERNCVYVESFFSNLDETSFDAIVKYEDFVASPLSNLKKLVELIEMEVTEDQLQHSIDRTSMKSELKAVEKGGNALTNVYLGDRKNYDWARGYLSKRLEKLLIKYNYCK</sequence>
<evidence type="ECO:0000259" key="1">
    <source>
        <dbReference type="Pfam" id="PF00685"/>
    </source>
</evidence>
<comment type="caution">
    <text evidence="2">The sequence shown here is derived from an EMBL/GenBank/DDBJ whole genome shotgun (WGS) entry which is preliminary data.</text>
</comment>
<dbReference type="SUPFAM" id="SSF52540">
    <property type="entry name" value="P-loop containing nucleoside triphosphate hydrolases"/>
    <property type="match status" value="1"/>
</dbReference>
<gene>
    <name evidence="2" type="ORF">HALTITAN_2819</name>
</gene>
<dbReference type="GO" id="GO:0008146">
    <property type="term" value="F:sulfotransferase activity"/>
    <property type="evidence" value="ECO:0007669"/>
    <property type="project" value="InterPro"/>
</dbReference>
<evidence type="ECO:0000313" key="2">
    <source>
        <dbReference type="EMBL" id="ELY20465.1"/>
    </source>
</evidence>
<dbReference type="Pfam" id="PF00685">
    <property type="entry name" value="Sulfotransfer_1"/>
    <property type="match status" value="1"/>
</dbReference>
<accession>L9U6E2</accession>
<dbReference type="Gene3D" id="3.40.50.300">
    <property type="entry name" value="P-loop containing nucleotide triphosphate hydrolases"/>
    <property type="match status" value="1"/>
</dbReference>
<evidence type="ECO:0000313" key="3">
    <source>
        <dbReference type="Proteomes" id="UP000011651"/>
    </source>
</evidence>
<keyword evidence="2" id="KW-0808">Transferase</keyword>
<feature type="domain" description="Sulfotransferase" evidence="1">
    <location>
        <begin position="71"/>
        <end position="253"/>
    </location>
</feature>
<dbReference type="EMBL" id="AOPO01000017">
    <property type="protein sequence ID" value="ELY20465.1"/>
    <property type="molecule type" value="Genomic_DNA"/>
</dbReference>
<name>L9U6E2_9GAMM</name>
<protein>
    <submittedName>
        <fullName evidence="2">Sulfotransferase domain containing protein</fullName>
    </submittedName>
</protein>
<dbReference type="InterPro" id="IPR000863">
    <property type="entry name" value="Sulfotransferase_dom"/>
</dbReference>
<dbReference type="PATRIC" id="fig|1204738.3.peg.4251"/>
<dbReference type="AlphaFoldDB" id="L9U6E2"/>
<dbReference type="RefSeq" id="WP_009288287.1">
    <property type="nucleotide sequence ID" value="NZ_AOPO01000017.1"/>
</dbReference>
<dbReference type="Proteomes" id="UP000011651">
    <property type="component" value="Unassembled WGS sequence"/>
</dbReference>
<organism evidence="2 3">
    <name type="scientific">Vreelandella titanicae BH1</name>
    <dbReference type="NCBI Taxonomy" id="1204738"/>
    <lineage>
        <taxon>Bacteria</taxon>
        <taxon>Pseudomonadati</taxon>
        <taxon>Pseudomonadota</taxon>
        <taxon>Gammaproteobacteria</taxon>
        <taxon>Oceanospirillales</taxon>
        <taxon>Halomonadaceae</taxon>
        <taxon>Vreelandella</taxon>
    </lineage>
</organism>
<proteinExistence type="predicted"/>